<dbReference type="EMBL" id="CADCXW020000001">
    <property type="protein sequence ID" value="CAD1531349.1"/>
    <property type="molecule type" value="Genomic_DNA"/>
</dbReference>
<feature type="transmembrane region" description="Helical" evidence="1">
    <location>
        <begin position="51"/>
        <end position="68"/>
    </location>
</feature>
<evidence type="ECO:0000256" key="1">
    <source>
        <dbReference type="SAM" id="Phobius"/>
    </source>
</evidence>
<keyword evidence="1" id="KW-0472">Membrane</keyword>
<sequence length="93" mass="10552">MGVAWVFHLFESRFSASRLSECNALHKSPHYHYPSIIYSFIPEAVHGSHPISMLLLLLLLLLLHLPYISDCRRGNAFFSLRSISTAVVYACSM</sequence>
<name>A0A6V7HYA1_9HYME</name>
<protein>
    <submittedName>
        <fullName evidence="2">Uncharacterized protein</fullName>
    </submittedName>
</protein>
<proteinExistence type="predicted"/>
<keyword evidence="1" id="KW-1133">Transmembrane helix</keyword>
<accession>A0A6V7HYA1</accession>
<gene>
    <name evidence="2" type="ORF">BBRV_LOCUS8304</name>
</gene>
<evidence type="ECO:0000313" key="2">
    <source>
        <dbReference type="EMBL" id="CAD1531349.1"/>
    </source>
</evidence>
<keyword evidence="1" id="KW-0812">Transmembrane</keyword>
<reference evidence="2" key="1">
    <citation type="submission" date="2020-07" db="EMBL/GenBank/DDBJ databases">
        <authorList>
            <person name="Ferguson B K."/>
        </authorList>
    </citation>
    <scope>NUCLEOTIDE SEQUENCE</scope>
    <source>
        <strain evidence="2">L06</strain>
    </source>
</reference>
<dbReference type="AlphaFoldDB" id="A0A6V7HYA1"/>
<organism evidence="2">
    <name type="scientific">Bracon brevicornis</name>
    <dbReference type="NCBI Taxonomy" id="1563983"/>
    <lineage>
        <taxon>Eukaryota</taxon>
        <taxon>Metazoa</taxon>
        <taxon>Ecdysozoa</taxon>
        <taxon>Arthropoda</taxon>
        <taxon>Hexapoda</taxon>
        <taxon>Insecta</taxon>
        <taxon>Pterygota</taxon>
        <taxon>Neoptera</taxon>
        <taxon>Endopterygota</taxon>
        <taxon>Hymenoptera</taxon>
        <taxon>Apocrita</taxon>
        <taxon>Ichneumonoidea</taxon>
        <taxon>Braconidae</taxon>
        <taxon>Braconinae</taxon>
        <taxon>Bracon</taxon>
    </lineage>
</organism>